<dbReference type="PANTHER" id="PTHR45453:SF2">
    <property type="entry name" value="HISTIDINE KINASE"/>
    <property type="match status" value="1"/>
</dbReference>
<dbReference type="SUPFAM" id="SSF47384">
    <property type="entry name" value="Homodimeric domain of signal transducing histidine kinase"/>
    <property type="match status" value="1"/>
</dbReference>
<dbReference type="SMART" id="SM00387">
    <property type="entry name" value="HATPase_c"/>
    <property type="match status" value="1"/>
</dbReference>
<evidence type="ECO:0000256" key="7">
    <source>
        <dbReference type="ARBA" id="ARBA00022692"/>
    </source>
</evidence>
<keyword evidence="11 12" id="KW-0472">Membrane</keyword>
<dbReference type="InterPro" id="IPR003661">
    <property type="entry name" value="HisK_dim/P_dom"/>
</dbReference>
<keyword evidence="8 14" id="KW-0418">Kinase</keyword>
<evidence type="ECO:0000313" key="15">
    <source>
        <dbReference type="Proteomes" id="UP000606889"/>
    </source>
</evidence>
<evidence type="ECO:0000256" key="3">
    <source>
        <dbReference type="ARBA" id="ARBA00012438"/>
    </source>
</evidence>
<evidence type="ECO:0000256" key="12">
    <source>
        <dbReference type="SAM" id="Phobius"/>
    </source>
</evidence>
<protein>
    <recommendedName>
        <fullName evidence="3">histidine kinase</fullName>
        <ecNumber evidence="3">2.7.13.3</ecNumber>
    </recommendedName>
</protein>
<evidence type="ECO:0000256" key="11">
    <source>
        <dbReference type="ARBA" id="ARBA00023136"/>
    </source>
</evidence>
<evidence type="ECO:0000256" key="9">
    <source>
        <dbReference type="ARBA" id="ARBA00022989"/>
    </source>
</evidence>
<comment type="caution">
    <text evidence="14">The sequence shown here is derived from an EMBL/GenBank/DDBJ whole genome shotgun (WGS) entry which is preliminary data.</text>
</comment>
<dbReference type="EC" id="2.7.13.3" evidence="3"/>
<dbReference type="Pfam" id="PF02518">
    <property type="entry name" value="HATPase_c"/>
    <property type="match status" value="1"/>
</dbReference>
<name>A0ABR7EBY3_9FIRM</name>
<sequence>MKPSDYLKDKVLFLLFDLLLLASTALLFYLLGVGSMIVIFFEAIFIACLSVPLIMDFFRRRRFYNGFLSLLNTLEQKNLIAEIMEKPDFKEGMILYDSLRISNKAMLEAIKKYSKAQEEYREYIEMWVHEIKTPIASSRLILENHREIPAEKGLSEDLNILENLVEQVLFYARSNAVEKDYMVRKTDLKDVVYAVARRNAKLFIERRIRFEMDGLDLVVNTDAKWIEFILNQIVGNAVKYCDKENPEICIAAHQAPNAVILNITDNGIGIPEDEVDRVFEKGFTGTNGRQQEKSTGMGLYLCARLCEKLGHGFKIISEYGKGTTVVIVFPESSMHKMQ</sequence>
<evidence type="ECO:0000259" key="13">
    <source>
        <dbReference type="PROSITE" id="PS50109"/>
    </source>
</evidence>
<dbReference type="GO" id="GO:0016301">
    <property type="term" value="F:kinase activity"/>
    <property type="evidence" value="ECO:0007669"/>
    <property type="project" value="UniProtKB-KW"/>
</dbReference>
<evidence type="ECO:0000256" key="1">
    <source>
        <dbReference type="ARBA" id="ARBA00000085"/>
    </source>
</evidence>
<evidence type="ECO:0000256" key="4">
    <source>
        <dbReference type="ARBA" id="ARBA00022475"/>
    </source>
</evidence>
<dbReference type="CDD" id="cd00082">
    <property type="entry name" value="HisKA"/>
    <property type="match status" value="1"/>
</dbReference>
<dbReference type="SUPFAM" id="SSF55874">
    <property type="entry name" value="ATPase domain of HSP90 chaperone/DNA topoisomerase II/histidine kinase"/>
    <property type="match status" value="1"/>
</dbReference>
<evidence type="ECO:0000256" key="5">
    <source>
        <dbReference type="ARBA" id="ARBA00022553"/>
    </source>
</evidence>
<feature type="domain" description="Histidine kinase" evidence="13">
    <location>
        <begin position="126"/>
        <end position="333"/>
    </location>
</feature>
<keyword evidence="6" id="KW-0808">Transferase</keyword>
<dbReference type="InterPro" id="IPR050351">
    <property type="entry name" value="BphY/WalK/GraS-like"/>
</dbReference>
<dbReference type="RefSeq" id="WP_186856787.1">
    <property type="nucleotide sequence ID" value="NZ_JACOON010000001.1"/>
</dbReference>
<keyword evidence="9 12" id="KW-1133">Transmembrane helix</keyword>
<keyword evidence="15" id="KW-1185">Reference proteome</keyword>
<keyword evidence="5" id="KW-0597">Phosphoprotein</keyword>
<dbReference type="InterPro" id="IPR003594">
    <property type="entry name" value="HATPase_dom"/>
</dbReference>
<evidence type="ECO:0000256" key="8">
    <source>
        <dbReference type="ARBA" id="ARBA00022777"/>
    </source>
</evidence>
<keyword evidence="7 12" id="KW-0812">Transmembrane</keyword>
<dbReference type="InterPro" id="IPR004358">
    <property type="entry name" value="Sig_transdc_His_kin-like_C"/>
</dbReference>
<accession>A0ABR7EBY3</accession>
<dbReference type="InterPro" id="IPR036890">
    <property type="entry name" value="HATPase_C_sf"/>
</dbReference>
<evidence type="ECO:0000256" key="2">
    <source>
        <dbReference type="ARBA" id="ARBA00004651"/>
    </source>
</evidence>
<feature type="transmembrane region" description="Helical" evidence="12">
    <location>
        <begin position="12"/>
        <end position="31"/>
    </location>
</feature>
<feature type="transmembrane region" description="Helical" evidence="12">
    <location>
        <begin position="37"/>
        <end position="58"/>
    </location>
</feature>
<organism evidence="14 15">
    <name type="scientific">Christensenella tenuis</name>
    <dbReference type="NCBI Taxonomy" id="2763033"/>
    <lineage>
        <taxon>Bacteria</taxon>
        <taxon>Bacillati</taxon>
        <taxon>Bacillota</taxon>
        <taxon>Clostridia</taxon>
        <taxon>Christensenellales</taxon>
        <taxon>Christensenellaceae</taxon>
        <taxon>Christensenella</taxon>
    </lineage>
</organism>
<proteinExistence type="predicted"/>
<reference evidence="14 15" key="1">
    <citation type="submission" date="2020-08" db="EMBL/GenBank/DDBJ databases">
        <title>Genome public.</title>
        <authorList>
            <person name="Liu C."/>
            <person name="Sun Q."/>
        </authorList>
    </citation>
    <scope>NUCLEOTIDE SEQUENCE [LARGE SCALE GENOMIC DNA]</scope>
    <source>
        <strain evidence="14 15">NSJ-35</strain>
    </source>
</reference>
<dbReference type="Proteomes" id="UP000606889">
    <property type="component" value="Unassembled WGS sequence"/>
</dbReference>
<evidence type="ECO:0000256" key="10">
    <source>
        <dbReference type="ARBA" id="ARBA00023012"/>
    </source>
</evidence>
<dbReference type="PROSITE" id="PS50109">
    <property type="entry name" value="HIS_KIN"/>
    <property type="match status" value="1"/>
</dbReference>
<evidence type="ECO:0000313" key="14">
    <source>
        <dbReference type="EMBL" id="MBC5647279.1"/>
    </source>
</evidence>
<keyword evidence="4" id="KW-1003">Cell membrane</keyword>
<dbReference type="InterPro" id="IPR036097">
    <property type="entry name" value="HisK_dim/P_sf"/>
</dbReference>
<dbReference type="PRINTS" id="PR00344">
    <property type="entry name" value="BCTRLSENSOR"/>
</dbReference>
<dbReference type="EMBL" id="JACOON010000001">
    <property type="protein sequence ID" value="MBC5647279.1"/>
    <property type="molecule type" value="Genomic_DNA"/>
</dbReference>
<evidence type="ECO:0000256" key="6">
    <source>
        <dbReference type="ARBA" id="ARBA00022679"/>
    </source>
</evidence>
<dbReference type="Gene3D" id="3.30.565.10">
    <property type="entry name" value="Histidine kinase-like ATPase, C-terminal domain"/>
    <property type="match status" value="1"/>
</dbReference>
<keyword evidence="10" id="KW-0902">Two-component regulatory system</keyword>
<comment type="catalytic activity">
    <reaction evidence="1">
        <text>ATP + protein L-histidine = ADP + protein N-phospho-L-histidine.</text>
        <dbReference type="EC" id="2.7.13.3"/>
    </reaction>
</comment>
<dbReference type="InterPro" id="IPR005467">
    <property type="entry name" value="His_kinase_dom"/>
</dbReference>
<gene>
    <name evidence="14" type="ORF">H8S18_02880</name>
</gene>
<comment type="subcellular location">
    <subcellularLocation>
        <location evidence="2">Cell membrane</location>
        <topology evidence="2">Multi-pass membrane protein</topology>
    </subcellularLocation>
</comment>
<dbReference type="PANTHER" id="PTHR45453">
    <property type="entry name" value="PHOSPHATE REGULON SENSOR PROTEIN PHOR"/>
    <property type="match status" value="1"/>
</dbReference>